<feature type="region of interest" description="Disordered" evidence="6">
    <location>
        <begin position="173"/>
        <end position="193"/>
    </location>
</feature>
<feature type="domain" description="Thioredoxin" evidence="8">
    <location>
        <begin position="26"/>
        <end position="190"/>
    </location>
</feature>
<dbReference type="InterPro" id="IPR000889">
    <property type="entry name" value="Glutathione_peroxidase"/>
</dbReference>
<dbReference type="PROSITE" id="PS51355">
    <property type="entry name" value="GLUTATHIONE_PEROXID_3"/>
    <property type="match status" value="1"/>
</dbReference>
<dbReference type="CDD" id="cd00340">
    <property type="entry name" value="GSH_Peroxidase"/>
    <property type="match status" value="1"/>
</dbReference>
<evidence type="ECO:0000256" key="3">
    <source>
        <dbReference type="ARBA" id="ARBA00023002"/>
    </source>
</evidence>
<feature type="compositionally biased region" description="Basic and acidic residues" evidence="6">
    <location>
        <begin position="184"/>
        <end position="193"/>
    </location>
</feature>
<dbReference type="Gene3D" id="3.40.30.10">
    <property type="entry name" value="Glutaredoxin"/>
    <property type="match status" value="1"/>
</dbReference>
<dbReference type="EMBL" id="SJPU01000002">
    <property type="protein sequence ID" value="TWU15831.1"/>
    <property type="molecule type" value="Genomic_DNA"/>
</dbReference>
<accession>A0A5C6BWF8</accession>
<dbReference type="PROSITE" id="PS51352">
    <property type="entry name" value="THIOREDOXIN_2"/>
    <property type="match status" value="1"/>
</dbReference>
<feature type="active site" evidence="4">
    <location>
        <position position="64"/>
    </location>
</feature>
<evidence type="ECO:0000256" key="6">
    <source>
        <dbReference type="SAM" id="MobiDB-lite"/>
    </source>
</evidence>
<dbReference type="InterPro" id="IPR029759">
    <property type="entry name" value="GPX_AS"/>
</dbReference>
<reference evidence="9 10" key="1">
    <citation type="journal article" date="2020" name="Antonie Van Leeuwenhoek">
        <title>Rhodopirellula heiligendammensis sp. nov., Rhodopirellula pilleata sp. nov., and Rhodopirellula solitaria sp. nov. isolated from natural or artificial marine surfaces in Northern Germany and California, USA, and emended description of the genus Rhodopirellula.</title>
        <authorList>
            <person name="Kallscheuer N."/>
            <person name="Wiegand S."/>
            <person name="Jogler M."/>
            <person name="Boedeker C."/>
            <person name="Peeters S.H."/>
            <person name="Rast P."/>
            <person name="Heuer A."/>
            <person name="Jetten M.S.M."/>
            <person name="Rohde M."/>
            <person name="Jogler C."/>
        </authorList>
    </citation>
    <scope>NUCLEOTIDE SEQUENCE [LARGE SCALE GENOMIC DNA]</scope>
    <source>
        <strain evidence="9 10">Poly21</strain>
    </source>
</reference>
<evidence type="ECO:0000256" key="1">
    <source>
        <dbReference type="ARBA" id="ARBA00006926"/>
    </source>
</evidence>
<dbReference type="OrthoDB" id="9789406at2"/>
<keyword evidence="2 5" id="KW-0575">Peroxidase</keyword>
<comment type="caution">
    <text evidence="9">The sequence shown here is derived from an EMBL/GenBank/DDBJ whole genome shotgun (WGS) entry which is preliminary data.</text>
</comment>
<evidence type="ECO:0000313" key="9">
    <source>
        <dbReference type="EMBL" id="TWU15831.1"/>
    </source>
</evidence>
<evidence type="ECO:0000256" key="7">
    <source>
        <dbReference type="SAM" id="SignalP"/>
    </source>
</evidence>
<dbReference type="GO" id="GO:0004601">
    <property type="term" value="F:peroxidase activity"/>
    <property type="evidence" value="ECO:0007669"/>
    <property type="project" value="UniProtKB-KW"/>
</dbReference>
<keyword evidence="3 5" id="KW-0560">Oxidoreductase</keyword>
<evidence type="ECO:0000313" key="10">
    <source>
        <dbReference type="Proteomes" id="UP000319908"/>
    </source>
</evidence>
<dbReference type="FunFam" id="3.40.30.10:FF:000010">
    <property type="entry name" value="Glutathione peroxidase"/>
    <property type="match status" value="1"/>
</dbReference>
<dbReference type="PROSITE" id="PS00460">
    <property type="entry name" value="GLUTATHIONE_PEROXID_1"/>
    <property type="match status" value="1"/>
</dbReference>
<evidence type="ECO:0000256" key="2">
    <source>
        <dbReference type="ARBA" id="ARBA00022559"/>
    </source>
</evidence>
<evidence type="ECO:0000256" key="5">
    <source>
        <dbReference type="RuleBase" id="RU000499"/>
    </source>
</evidence>
<organism evidence="9 10">
    <name type="scientific">Allorhodopirellula heiligendammensis</name>
    <dbReference type="NCBI Taxonomy" id="2714739"/>
    <lineage>
        <taxon>Bacteria</taxon>
        <taxon>Pseudomonadati</taxon>
        <taxon>Planctomycetota</taxon>
        <taxon>Planctomycetia</taxon>
        <taxon>Pirellulales</taxon>
        <taxon>Pirellulaceae</taxon>
        <taxon>Allorhodopirellula</taxon>
    </lineage>
</organism>
<dbReference type="InterPro" id="IPR013766">
    <property type="entry name" value="Thioredoxin_domain"/>
</dbReference>
<feature type="signal peptide" evidence="7">
    <location>
        <begin position="1"/>
        <end position="21"/>
    </location>
</feature>
<keyword evidence="10" id="KW-1185">Reference proteome</keyword>
<dbReference type="PANTHER" id="PTHR11592">
    <property type="entry name" value="GLUTATHIONE PEROXIDASE"/>
    <property type="match status" value="1"/>
</dbReference>
<keyword evidence="7" id="KW-0732">Signal</keyword>
<comment type="similarity">
    <text evidence="1 5">Belongs to the glutathione peroxidase family.</text>
</comment>
<dbReference type="PRINTS" id="PR01011">
    <property type="entry name" value="GLUTPROXDASE"/>
</dbReference>
<evidence type="ECO:0000259" key="8">
    <source>
        <dbReference type="PROSITE" id="PS51352"/>
    </source>
</evidence>
<gene>
    <name evidence="9" type="primary">gpx1</name>
    <name evidence="9" type="ORF">Poly21_30330</name>
</gene>
<dbReference type="AlphaFoldDB" id="A0A5C6BWF8"/>
<dbReference type="PANTHER" id="PTHR11592:SF78">
    <property type="entry name" value="GLUTATHIONE PEROXIDASE"/>
    <property type="match status" value="1"/>
</dbReference>
<feature type="chain" id="PRO_5022807809" description="Glutathione peroxidase" evidence="7">
    <location>
        <begin position="22"/>
        <end position="193"/>
    </location>
</feature>
<name>A0A5C6BWF8_9BACT</name>
<dbReference type="SUPFAM" id="SSF52833">
    <property type="entry name" value="Thioredoxin-like"/>
    <property type="match status" value="1"/>
</dbReference>
<dbReference type="Pfam" id="PF00255">
    <property type="entry name" value="GSHPx"/>
    <property type="match status" value="1"/>
</dbReference>
<dbReference type="Proteomes" id="UP000319908">
    <property type="component" value="Unassembled WGS sequence"/>
</dbReference>
<dbReference type="InterPro" id="IPR036249">
    <property type="entry name" value="Thioredoxin-like_sf"/>
</dbReference>
<protein>
    <recommendedName>
        <fullName evidence="5">Glutathione peroxidase</fullName>
    </recommendedName>
</protein>
<proteinExistence type="inferred from homology"/>
<dbReference type="PIRSF" id="PIRSF000303">
    <property type="entry name" value="Glutathion_perox"/>
    <property type="match status" value="1"/>
</dbReference>
<evidence type="ECO:0000256" key="4">
    <source>
        <dbReference type="PIRSR" id="PIRSR000303-1"/>
    </source>
</evidence>
<dbReference type="GO" id="GO:0034599">
    <property type="term" value="P:cellular response to oxidative stress"/>
    <property type="evidence" value="ECO:0007669"/>
    <property type="project" value="TreeGrafter"/>
</dbReference>
<sequence>MTRLLLLSLALGCFMTAPLSAADATSDEPHCSLDFKAKTIDGKTVDLEDYEGKVVLIVNVASKCGYTKQYDGLEDLYKKYKDQGLVVLGFPSNEFGGQEPGTNADIKEFCTAKFGVTFPMMSKIEVNTPQASDLYKHLTSQTAPPAGTGPVKWNFEKFLIGRDGQLVNRYRSATKPSDEELTSEIEKQLAKKG</sequence>